<protein>
    <submittedName>
        <fullName evidence="1">Uncharacterized protein</fullName>
    </submittedName>
</protein>
<sequence>MCSVCVPSPMQRLKNDSNSLALFIALFYPHDNFHLPIPNAKSGKVGKDSLNSHDGRDYQLCTITNAHREKRLLKPLKHLKPSVILVSANLIAQRSSVYTC</sequence>
<comment type="caution">
    <text evidence="1">The sequence shown here is derived from an EMBL/GenBank/DDBJ whole genome shotgun (WGS) entry which is preliminary data.</text>
</comment>
<keyword evidence="2" id="KW-1185">Reference proteome</keyword>
<dbReference type="Proteomes" id="UP000055048">
    <property type="component" value="Unassembled WGS sequence"/>
</dbReference>
<accession>A0A0V0U1P0</accession>
<gene>
    <name evidence="1" type="ORF">T05_1943</name>
</gene>
<organism evidence="1 2">
    <name type="scientific">Trichinella murrelli</name>
    <dbReference type="NCBI Taxonomy" id="144512"/>
    <lineage>
        <taxon>Eukaryota</taxon>
        <taxon>Metazoa</taxon>
        <taxon>Ecdysozoa</taxon>
        <taxon>Nematoda</taxon>
        <taxon>Enoplea</taxon>
        <taxon>Dorylaimia</taxon>
        <taxon>Trichinellida</taxon>
        <taxon>Trichinellidae</taxon>
        <taxon>Trichinella</taxon>
    </lineage>
</organism>
<proteinExistence type="predicted"/>
<dbReference type="AlphaFoldDB" id="A0A0V0U1P0"/>
<dbReference type="EMBL" id="JYDJ01000081">
    <property type="protein sequence ID" value="KRX45188.1"/>
    <property type="molecule type" value="Genomic_DNA"/>
</dbReference>
<evidence type="ECO:0000313" key="1">
    <source>
        <dbReference type="EMBL" id="KRX45188.1"/>
    </source>
</evidence>
<evidence type="ECO:0000313" key="2">
    <source>
        <dbReference type="Proteomes" id="UP000055048"/>
    </source>
</evidence>
<name>A0A0V0U1P0_9BILA</name>
<reference evidence="1 2" key="1">
    <citation type="submission" date="2015-01" db="EMBL/GenBank/DDBJ databases">
        <title>Evolution of Trichinella species and genotypes.</title>
        <authorList>
            <person name="Korhonen P.K."/>
            <person name="Edoardo P."/>
            <person name="Giuseppe L.R."/>
            <person name="Gasser R.B."/>
        </authorList>
    </citation>
    <scope>NUCLEOTIDE SEQUENCE [LARGE SCALE GENOMIC DNA]</scope>
    <source>
        <strain evidence="1">ISS417</strain>
    </source>
</reference>